<keyword evidence="6 7" id="KW-0472">Membrane</keyword>
<protein>
    <recommendedName>
        <fullName evidence="8">ABC transmembrane type-1 domain-containing protein</fullName>
    </recommendedName>
</protein>
<comment type="caution">
    <text evidence="9">The sequence shown here is derived from an EMBL/GenBank/DDBJ whole genome shotgun (WGS) entry which is preliminary data.</text>
</comment>
<proteinExistence type="inferred from homology"/>
<name>A0A327K878_9BRAD</name>
<dbReference type="GO" id="GO:0055085">
    <property type="term" value="P:transmembrane transport"/>
    <property type="evidence" value="ECO:0007669"/>
    <property type="project" value="InterPro"/>
</dbReference>
<dbReference type="AlphaFoldDB" id="A0A327K878"/>
<dbReference type="SUPFAM" id="SSF161098">
    <property type="entry name" value="MetI-like"/>
    <property type="match status" value="1"/>
</dbReference>
<keyword evidence="2 7" id="KW-0813">Transport</keyword>
<dbReference type="InterPro" id="IPR035906">
    <property type="entry name" value="MetI-like_sf"/>
</dbReference>
<feature type="transmembrane region" description="Helical" evidence="7">
    <location>
        <begin position="29"/>
        <end position="53"/>
    </location>
</feature>
<evidence type="ECO:0000256" key="5">
    <source>
        <dbReference type="ARBA" id="ARBA00022989"/>
    </source>
</evidence>
<dbReference type="RefSeq" id="WP_111423638.1">
    <property type="nucleotide sequence ID" value="NZ_NPEX01000585.1"/>
</dbReference>
<keyword evidence="4 7" id="KW-0812">Transmembrane</keyword>
<accession>A0A327K878</accession>
<evidence type="ECO:0000256" key="2">
    <source>
        <dbReference type="ARBA" id="ARBA00022448"/>
    </source>
</evidence>
<organism evidence="9 10">
    <name type="scientific">Rhodoplanes roseus</name>
    <dbReference type="NCBI Taxonomy" id="29409"/>
    <lineage>
        <taxon>Bacteria</taxon>
        <taxon>Pseudomonadati</taxon>
        <taxon>Pseudomonadota</taxon>
        <taxon>Alphaproteobacteria</taxon>
        <taxon>Hyphomicrobiales</taxon>
        <taxon>Nitrobacteraceae</taxon>
        <taxon>Rhodoplanes</taxon>
    </lineage>
</organism>
<gene>
    <name evidence="9" type="ORF">CH341_31175</name>
</gene>
<reference evidence="9 10" key="1">
    <citation type="submission" date="2017-07" db="EMBL/GenBank/DDBJ databases">
        <title>Draft Genome Sequences of Select Purple Nonsulfur Bacteria.</title>
        <authorList>
            <person name="Lasarre B."/>
            <person name="Mckinlay J.B."/>
        </authorList>
    </citation>
    <scope>NUCLEOTIDE SEQUENCE [LARGE SCALE GENOMIC DNA]</scope>
    <source>
        <strain evidence="9 10">DSM 5909</strain>
    </source>
</reference>
<dbReference type="Pfam" id="PF00528">
    <property type="entry name" value="BPD_transp_1"/>
    <property type="match status" value="1"/>
</dbReference>
<dbReference type="PANTHER" id="PTHR43005">
    <property type="entry name" value="BLR7065 PROTEIN"/>
    <property type="match status" value="1"/>
</dbReference>
<feature type="transmembrane region" description="Helical" evidence="7">
    <location>
        <begin position="122"/>
        <end position="143"/>
    </location>
</feature>
<evidence type="ECO:0000256" key="4">
    <source>
        <dbReference type="ARBA" id="ARBA00022692"/>
    </source>
</evidence>
<comment type="subcellular location">
    <subcellularLocation>
        <location evidence="1 7">Cell membrane</location>
        <topology evidence="1 7">Multi-pass membrane protein</topology>
    </subcellularLocation>
</comment>
<evidence type="ECO:0000259" key="8">
    <source>
        <dbReference type="PROSITE" id="PS50928"/>
    </source>
</evidence>
<dbReference type="PANTHER" id="PTHR43005:SF1">
    <property type="entry name" value="SPERMIDINE_PUTRESCINE TRANSPORT SYSTEM PERMEASE PROTEIN"/>
    <property type="match status" value="1"/>
</dbReference>
<evidence type="ECO:0000256" key="1">
    <source>
        <dbReference type="ARBA" id="ARBA00004651"/>
    </source>
</evidence>
<feature type="transmembrane region" description="Helical" evidence="7">
    <location>
        <begin position="286"/>
        <end position="306"/>
    </location>
</feature>
<feature type="domain" description="ABC transmembrane type-1" evidence="8">
    <location>
        <begin position="89"/>
        <end position="304"/>
    </location>
</feature>
<dbReference type="InterPro" id="IPR000515">
    <property type="entry name" value="MetI-like"/>
</dbReference>
<feature type="transmembrane region" description="Helical" evidence="7">
    <location>
        <begin position="93"/>
        <end position="115"/>
    </location>
</feature>
<sequence>MTAITATYAPPQPSTRDVSRARAIRRFRWSILAPLIAVVAIVLLPVLALQLYFSVHQYSVYLGSWWDAEFVGTELFREVLTDPRFGWAILRSLAFATASTFGCFVLGFALAWLMVKPFRGHAVYYIVFILPMLTVPIVVAYTAEMLLYQSGPINGIVSGILGVPFKPAWLTDPNIAMLTVTILEIWNWTPFSFIIMLAGLAAIPKEPIEAAEILGASRWRIFLEVQLPLLRPVIFLALVLRFLEAMAEFPKTWALFQGGPGTATETLPVYIFLTTWQYFEISKGAAMSYVVMLLMVVIVLAAIALLRREKRALDRLYTAEEGAA</sequence>
<keyword evidence="5 7" id="KW-1133">Transmembrane helix</keyword>
<dbReference type="OrthoDB" id="7939379at2"/>
<evidence type="ECO:0000256" key="3">
    <source>
        <dbReference type="ARBA" id="ARBA00022475"/>
    </source>
</evidence>
<feature type="transmembrane region" description="Helical" evidence="7">
    <location>
        <begin position="221"/>
        <end position="243"/>
    </location>
</feature>
<keyword evidence="3" id="KW-1003">Cell membrane</keyword>
<dbReference type="CDD" id="cd06261">
    <property type="entry name" value="TM_PBP2"/>
    <property type="match status" value="1"/>
</dbReference>
<comment type="similarity">
    <text evidence="7">Belongs to the binding-protein-dependent transport system permease family.</text>
</comment>
<evidence type="ECO:0000256" key="7">
    <source>
        <dbReference type="RuleBase" id="RU363032"/>
    </source>
</evidence>
<dbReference type="GO" id="GO:0005886">
    <property type="term" value="C:plasma membrane"/>
    <property type="evidence" value="ECO:0007669"/>
    <property type="project" value="UniProtKB-SubCell"/>
</dbReference>
<dbReference type="Gene3D" id="1.10.3720.10">
    <property type="entry name" value="MetI-like"/>
    <property type="match status" value="1"/>
</dbReference>
<keyword evidence="10" id="KW-1185">Reference proteome</keyword>
<dbReference type="Proteomes" id="UP000249130">
    <property type="component" value="Unassembled WGS sequence"/>
</dbReference>
<evidence type="ECO:0000313" key="9">
    <source>
        <dbReference type="EMBL" id="RAI34919.1"/>
    </source>
</evidence>
<evidence type="ECO:0000256" key="6">
    <source>
        <dbReference type="ARBA" id="ARBA00023136"/>
    </source>
</evidence>
<dbReference type="PROSITE" id="PS50928">
    <property type="entry name" value="ABC_TM1"/>
    <property type="match status" value="1"/>
</dbReference>
<feature type="transmembrane region" description="Helical" evidence="7">
    <location>
        <begin position="175"/>
        <end position="200"/>
    </location>
</feature>
<evidence type="ECO:0000313" key="10">
    <source>
        <dbReference type="Proteomes" id="UP000249130"/>
    </source>
</evidence>
<dbReference type="EMBL" id="NPEX01000585">
    <property type="protein sequence ID" value="RAI34919.1"/>
    <property type="molecule type" value="Genomic_DNA"/>
</dbReference>